<dbReference type="InterPro" id="IPR036388">
    <property type="entry name" value="WH-like_DNA-bd_sf"/>
</dbReference>
<name>D3TCG7_ACIB4</name>
<dbReference type="InterPro" id="IPR036390">
    <property type="entry name" value="WH_DNA-bd_sf"/>
</dbReference>
<accession>D3TCG7</accession>
<dbReference type="SUPFAM" id="SSF46785">
    <property type="entry name" value="Winged helix' DNA-binding domain"/>
    <property type="match status" value="1"/>
</dbReference>
<organism evidence="1 2">
    <name type="scientific">Aciduliprofundum boonei (strain DSM 19572 / T469)</name>
    <dbReference type="NCBI Taxonomy" id="439481"/>
    <lineage>
        <taxon>Archaea</taxon>
        <taxon>Methanobacteriati</taxon>
        <taxon>Thermoplasmatota</taxon>
        <taxon>DHVE2 group</taxon>
        <taxon>Candidatus Aciduliprofundum</taxon>
    </lineage>
</organism>
<gene>
    <name evidence="1" type="ordered locus">Aboo_0441</name>
</gene>
<dbReference type="RefSeq" id="WP_012997137.1">
    <property type="nucleotide sequence ID" value="NC_013926.1"/>
</dbReference>
<dbReference type="GeneID" id="31781089"/>
<reference evidence="1" key="1">
    <citation type="submission" date="2010-02" db="EMBL/GenBank/DDBJ databases">
        <title>Complete sequence of Aciduliprofundum boonei T469.</title>
        <authorList>
            <consortium name="US DOE Joint Genome Institute"/>
            <person name="Lucas S."/>
            <person name="Copeland A."/>
            <person name="Lapidus A."/>
            <person name="Cheng J.-F."/>
            <person name="Bruce D."/>
            <person name="Goodwin L."/>
            <person name="Pitluck S."/>
            <person name="Saunders E."/>
            <person name="Detter J.C."/>
            <person name="Han C."/>
            <person name="Tapia R."/>
            <person name="Land M."/>
            <person name="Hauser L."/>
            <person name="Kyrpides N."/>
            <person name="Mikhailova N."/>
            <person name="Flores G."/>
            <person name="Reysenbach A.-L."/>
            <person name="Woyke T."/>
        </authorList>
    </citation>
    <scope>NUCLEOTIDE SEQUENCE</scope>
    <source>
        <strain evidence="1">T469</strain>
    </source>
</reference>
<evidence type="ECO:0000313" key="2">
    <source>
        <dbReference type="Proteomes" id="UP000001400"/>
    </source>
</evidence>
<evidence type="ECO:0008006" key="3">
    <source>
        <dbReference type="Google" id="ProtNLM"/>
    </source>
</evidence>
<dbReference type="Proteomes" id="UP000001400">
    <property type="component" value="Chromosome"/>
</dbReference>
<keyword evidence="2" id="KW-1185">Reference proteome</keyword>
<sequence length="113" mass="13205">MIKIVDESYAWDVLHHLSDPYSVRILRATLHRPLDAITLSNTLGIPIAVCYRRLRELERLGLIEAVGRKLTQKGKWITLYKARIKNATVVMKEGKLYLRISFRWGQEEELEVE</sequence>
<dbReference type="KEGG" id="abi:Aboo_0441"/>
<evidence type="ECO:0000313" key="1">
    <source>
        <dbReference type="EMBL" id="ADD08252.1"/>
    </source>
</evidence>
<dbReference type="HOGENOM" id="CLU_124803_5_0_2"/>
<proteinExistence type="predicted"/>
<dbReference type="AlphaFoldDB" id="D3TCG7"/>
<dbReference type="CDD" id="cd00090">
    <property type="entry name" value="HTH_ARSR"/>
    <property type="match status" value="1"/>
</dbReference>
<dbReference type="InterPro" id="IPR011991">
    <property type="entry name" value="ArsR-like_HTH"/>
</dbReference>
<protein>
    <recommendedName>
        <fullName evidence="3">ArsR family transcriptional regulator</fullName>
    </recommendedName>
</protein>
<dbReference type="Pfam" id="PF12840">
    <property type="entry name" value="HTH_20"/>
    <property type="match status" value="1"/>
</dbReference>
<dbReference type="EMBL" id="CP001941">
    <property type="protein sequence ID" value="ADD08252.1"/>
    <property type="molecule type" value="Genomic_DNA"/>
</dbReference>
<dbReference type="Gene3D" id="1.10.10.10">
    <property type="entry name" value="Winged helix-like DNA-binding domain superfamily/Winged helix DNA-binding domain"/>
    <property type="match status" value="1"/>
</dbReference>